<dbReference type="InterPro" id="IPR003545">
    <property type="entry name" value="Telomerase_RT"/>
</dbReference>
<proteinExistence type="inferred from homology"/>
<evidence type="ECO:0000256" key="5">
    <source>
        <dbReference type="ARBA" id="ARBA00022679"/>
    </source>
</evidence>
<comment type="function">
    <text evidence="13">Telomerase is a ribonucleoprotein enzyme essential for the replication of chromosome termini in most eukaryotes. It elongates telomeres. It is a reverse transcriptase that adds simple sequence repeats to chromosome ends by copying a template sequence within the RNA component of the enzyme.</text>
</comment>
<feature type="region of interest" description="Disordered" evidence="14">
    <location>
        <begin position="133"/>
        <end position="171"/>
    </location>
</feature>
<dbReference type="Pfam" id="PF00078">
    <property type="entry name" value="RVT_1"/>
    <property type="match status" value="1"/>
</dbReference>
<keyword evidence="6 13" id="KW-0548">Nucleotidyltransferase</keyword>
<keyword evidence="17" id="KW-1185">Reference proteome</keyword>
<dbReference type="GO" id="GO:0042162">
    <property type="term" value="F:telomeric DNA binding"/>
    <property type="evidence" value="ECO:0007669"/>
    <property type="project" value="TreeGrafter"/>
</dbReference>
<name>A0A9P8I9V6_9PEZI</name>
<dbReference type="GO" id="GO:0007004">
    <property type="term" value="P:telomere maintenance via telomerase"/>
    <property type="evidence" value="ECO:0007669"/>
    <property type="project" value="TreeGrafter"/>
</dbReference>
<sequence>MTGKRKRTRSKKSIKDEPRKKAKTNHSPGRRRLGCESSATISHPLLSLYYPRVATLRDYLISRLPSSSKTRQRRIASLGIVTYGPAIGKEGADADEEGRDITGKALATLLDSTLVGVPIHARSDSTNRLKELETYSQHHSASADHTEGGAHSQSEPSTALARPQEPPRNETVSVFRTKSLTRCKVIDFVIYLLFNGIYRHANRPPHIICQGYQRSSAARLANQDHATGAGIPGLVSHFPNVHVDTLKSPLWASLLRLLGRGGECAMIDLVLDCGIFIAVNTGQGNYYQLSGIPLIDLQAGQKPLEASHSKTGGPTELLGNKAVPEKSSPKPNAFGLHTPGNITFVRNRMLYARAALNSKGEAHFGLRHIHVLNRYSDPGNPEHTVHIMKYIFPRVFGLHNVFDSTTNSRETVQPFKDYTMREQEITSSEYARSLKNGGSVIKGRVSKVHTAIARVPTREFDTDSWGAKDLDAPLAPKEAKSQPKIPSSDGSTMLDTQNLTNRSGRTIPSPDNEETNAGNNELYPQKQSFADFATPPARVSAFCRAVLCTIIPEEFWGTGEIGEWNKNIMMRNVDRFIRLRRFESLTLHEVLQGLKIIGIPWLTPPNLRPTAKISLSDQNKRLSIFSEFVYYVFDSLLIPLIRSNFHVTETNVHRNRLLFFRHNVWRSLSEPALTTLKLSMFEEVKTATAKRLLDKRSLGFSQVRILPKEVGVRPIVNLRRRVMKKHNGRVLLGRSINSVMTPVFNVLGYEKKTQPSKLGSALFSVGDMYLKLKSYKAKLEQRGLADHRLYFAKVDVQSCFDTIPQRQLVQLVERLVTQQEYRIERHVEIRPPDGHGYSAHEVKPGKPSRQFKATARASDDYSAFGQAVEEDLARGKKNTIFVDQVVRTFQDRDTLLDLLGEHVQRNLVKIGKKFYRQKAGIPQGSVLSSLLCNFFYGDLEQKVLGFLGAEDSILLRLIDDFLLITLNRDHAKQFLQVMHDGRPEYGVSVNPAKSLVNFEVVVNDKKVPRLVGTTQFPYCATLVDTRTLDICKERRRAKDGGTTSCLSILGLKLTL</sequence>
<dbReference type="Gene3D" id="3.30.70.2630">
    <property type="match status" value="1"/>
</dbReference>
<keyword evidence="8 13" id="KW-0460">Magnesium</keyword>
<feature type="compositionally biased region" description="Basic and acidic residues" evidence="14">
    <location>
        <begin position="464"/>
        <end position="481"/>
    </location>
</feature>
<dbReference type="Pfam" id="PF12009">
    <property type="entry name" value="Telomerase_RBD"/>
    <property type="match status" value="1"/>
</dbReference>
<accession>A0A9P8I9V6</accession>
<comment type="subcellular location">
    <subcellularLocation>
        <location evidence="13">Nucleus</location>
    </subcellularLocation>
    <subcellularLocation>
        <location evidence="13">Chromosome</location>
        <location evidence="13">Telomere</location>
    </subcellularLocation>
</comment>
<evidence type="ECO:0000256" key="13">
    <source>
        <dbReference type="RuleBase" id="RU365061"/>
    </source>
</evidence>
<dbReference type="GO" id="GO:0003720">
    <property type="term" value="F:telomerase activity"/>
    <property type="evidence" value="ECO:0007669"/>
    <property type="project" value="InterPro"/>
</dbReference>
<dbReference type="GO" id="GO:0070034">
    <property type="term" value="F:telomerase RNA binding"/>
    <property type="evidence" value="ECO:0007669"/>
    <property type="project" value="TreeGrafter"/>
</dbReference>
<keyword evidence="5 13" id="KW-0808">Transferase</keyword>
<feature type="compositionally biased region" description="Basic residues" evidence="14">
    <location>
        <begin position="1"/>
        <end position="12"/>
    </location>
</feature>
<dbReference type="CDD" id="cd01648">
    <property type="entry name" value="TERT"/>
    <property type="match status" value="1"/>
</dbReference>
<dbReference type="SMART" id="SM00975">
    <property type="entry name" value="Telomerase_RBD"/>
    <property type="match status" value="1"/>
</dbReference>
<comment type="catalytic activity">
    <reaction evidence="12 13">
        <text>DNA(n) + a 2'-deoxyribonucleoside 5'-triphosphate = DNA(n+1) + diphosphate</text>
        <dbReference type="Rhea" id="RHEA:22508"/>
        <dbReference type="Rhea" id="RHEA-COMP:17339"/>
        <dbReference type="Rhea" id="RHEA-COMP:17340"/>
        <dbReference type="ChEBI" id="CHEBI:33019"/>
        <dbReference type="ChEBI" id="CHEBI:61560"/>
        <dbReference type="ChEBI" id="CHEBI:173112"/>
        <dbReference type="EC" id="2.7.7.49"/>
    </reaction>
</comment>
<evidence type="ECO:0000256" key="4">
    <source>
        <dbReference type="ARBA" id="ARBA00022454"/>
    </source>
</evidence>
<dbReference type="GO" id="GO:0046872">
    <property type="term" value="F:metal ion binding"/>
    <property type="evidence" value="ECO:0007669"/>
    <property type="project" value="UniProtKB-KW"/>
</dbReference>
<evidence type="ECO:0000313" key="16">
    <source>
        <dbReference type="EMBL" id="KAH0538165.1"/>
    </source>
</evidence>
<dbReference type="EMBL" id="JAGHQL010000120">
    <property type="protein sequence ID" value="KAH0538165.1"/>
    <property type="molecule type" value="Genomic_DNA"/>
</dbReference>
<keyword evidence="7 13" id="KW-0479">Metal-binding</keyword>
<dbReference type="InterPro" id="IPR000477">
    <property type="entry name" value="RT_dom"/>
</dbReference>
<keyword evidence="9 13" id="KW-0779">Telomere</keyword>
<keyword evidence="10 13" id="KW-0695">RNA-directed DNA polymerase</keyword>
<evidence type="ECO:0000313" key="17">
    <source>
        <dbReference type="Proteomes" id="UP000698800"/>
    </source>
</evidence>
<dbReference type="PANTHER" id="PTHR12066">
    <property type="entry name" value="TELOMERASE REVERSE TRANSCRIPTASE"/>
    <property type="match status" value="1"/>
</dbReference>
<organism evidence="16 17">
    <name type="scientific">Glutinoglossum americanum</name>
    <dbReference type="NCBI Taxonomy" id="1670608"/>
    <lineage>
        <taxon>Eukaryota</taxon>
        <taxon>Fungi</taxon>
        <taxon>Dikarya</taxon>
        <taxon>Ascomycota</taxon>
        <taxon>Pezizomycotina</taxon>
        <taxon>Geoglossomycetes</taxon>
        <taxon>Geoglossales</taxon>
        <taxon>Geoglossaceae</taxon>
        <taxon>Glutinoglossum</taxon>
    </lineage>
</organism>
<comment type="similarity">
    <text evidence="1 13">Belongs to the reverse transcriptase family. Telomerase subfamily.</text>
</comment>
<dbReference type="AlphaFoldDB" id="A0A9P8I9V6"/>
<protein>
    <recommendedName>
        <fullName evidence="3 13">Telomerase reverse transcriptase</fullName>
        <ecNumber evidence="2 13">2.7.7.49</ecNumber>
    </recommendedName>
    <alternativeName>
        <fullName evidence="13">Telomerase catalytic subunit</fullName>
    </alternativeName>
</protein>
<dbReference type="InterPro" id="IPR021891">
    <property type="entry name" value="Telomerase_RBD"/>
</dbReference>
<evidence type="ECO:0000256" key="2">
    <source>
        <dbReference type="ARBA" id="ARBA00012493"/>
    </source>
</evidence>
<evidence type="ECO:0000256" key="12">
    <source>
        <dbReference type="ARBA" id="ARBA00048173"/>
    </source>
</evidence>
<comment type="caution">
    <text evidence="16">The sequence shown here is derived from an EMBL/GenBank/DDBJ whole genome shotgun (WGS) entry which is preliminary data.</text>
</comment>
<feature type="region of interest" description="Disordered" evidence="14">
    <location>
        <begin position="1"/>
        <end position="36"/>
    </location>
</feature>
<dbReference type="OrthoDB" id="289721at2759"/>
<evidence type="ECO:0000256" key="6">
    <source>
        <dbReference type="ARBA" id="ARBA00022695"/>
    </source>
</evidence>
<feature type="domain" description="Reverse transcriptase" evidence="15">
    <location>
        <begin position="687"/>
        <end position="1015"/>
    </location>
</feature>
<reference evidence="16" key="1">
    <citation type="submission" date="2021-03" db="EMBL/GenBank/DDBJ databases">
        <title>Comparative genomics and phylogenomic investigation of the class Geoglossomycetes provide insights into ecological specialization and systematics.</title>
        <authorList>
            <person name="Melie T."/>
            <person name="Pirro S."/>
            <person name="Miller A.N."/>
            <person name="Quandt A."/>
        </authorList>
    </citation>
    <scope>NUCLEOTIDE SEQUENCE</scope>
    <source>
        <strain evidence="16">GBOQ0MN5Z8</strain>
    </source>
</reference>
<dbReference type="PANTHER" id="PTHR12066:SF0">
    <property type="entry name" value="TELOMERASE REVERSE TRANSCRIPTASE"/>
    <property type="match status" value="1"/>
</dbReference>
<dbReference type="EC" id="2.7.7.49" evidence="2 13"/>
<evidence type="ECO:0000256" key="7">
    <source>
        <dbReference type="ARBA" id="ARBA00022723"/>
    </source>
</evidence>
<evidence type="ECO:0000256" key="8">
    <source>
        <dbReference type="ARBA" id="ARBA00022842"/>
    </source>
</evidence>
<evidence type="ECO:0000256" key="9">
    <source>
        <dbReference type="ARBA" id="ARBA00022895"/>
    </source>
</evidence>
<dbReference type="GO" id="GO:0000333">
    <property type="term" value="C:telomerase catalytic core complex"/>
    <property type="evidence" value="ECO:0007669"/>
    <property type="project" value="TreeGrafter"/>
</dbReference>
<evidence type="ECO:0000256" key="1">
    <source>
        <dbReference type="ARBA" id="ARBA00008001"/>
    </source>
</evidence>
<evidence type="ECO:0000256" key="14">
    <source>
        <dbReference type="SAM" id="MobiDB-lite"/>
    </source>
</evidence>
<gene>
    <name evidence="16" type="ORF">FGG08_005223</name>
</gene>
<feature type="compositionally biased region" description="Polar residues" evidence="14">
    <location>
        <begin position="484"/>
        <end position="506"/>
    </location>
</feature>
<keyword evidence="11 13" id="KW-0539">Nucleus</keyword>
<feature type="compositionally biased region" description="Basic residues" evidence="14">
    <location>
        <begin position="20"/>
        <end position="32"/>
    </location>
</feature>
<evidence type="ECO:0000256" key="11">
    <source>
        <dbReference type="ARBA" id="ARBA00023242"/>
    </source>
</evidence>
<dbReference type="Gene3D" id="1.10.132.70">
    <property type="match status" value="1"/>
</dbReference>
<dbReference type="PROSITE" id="PS50878">
    <property type="entry name" value="RT_POL"/>
    <property type="match status" value="1"/>
</dbReference>
<dbReference type="GO" id="GO:0000781">
    <property type="term" value="C:chromosome, telomeric region"/>
    <property type="evidence" value="ECO:0007669"/>
    <property type="project" value="UniProtKB-SubCell"/>
</dbReference>
<evidence type="ECO:0000256" key="10">
    <source>
        <dbReference type="ARBA" id="ARBA00022918"/>
    </source>
</evidence>
<evidence type="ECO:0000259" key="15">
    <source>
        <dbReference type="PROSITE" id="PS50878"/>
    </source>
</evidence>
<feature type="region of interest" description="Disordered" evidence="14">
    <location>
        <begin position="464"/>
        <end position="520"/>
    </location>
</feature>
<keyword evidence="4 13" id="KW-0158">Chromosome</keyword>
<dbReference type="Proteomes" id="UP000698800">
    <property type="component" value="Unassembled WGS sequence"/>
</dbReference>
<evidence type="ECO:0000256" key="3">
    <source>
        <dbReference type="ARBA" id="ARBA00016182"/>
    </source>
</evidence>
<dbReference type="PRINTS" id="PR01365">
    <property type="entry name" value="TELOMERASERT"/>
</dbReference>